<keyword evidence="6 8" id="KW-0862">Zinc</keyword>
<dbReference type="EMBL" id="BAAAUX010000004">
    <property type="protein sequence ID" value="GAA2777716.1"/>
    <property type="molecule type" value="Genomic_DNA"/>
</dbReference>
<dbReference type="Gene3D" id="3.20.20.140">
    <property type="entry name" value="Metal-dependent hydrolases"/>
    <property type="match status" value="1"/>
</dbReference>
<dbReference type="Pfam" id="PF01979">
    <property type="entry name" value="Amidohydro_1"/>
    <property type="match status" value="1"/>
</dbReference>
<comment type="pathway">
    <text evidence="1 8">Purine metabolism; guanine degradation; xanthine from guanine: step 1/1.</text>
</comment>
<evidence type="ECO:0000256" key="1">
    <source>
        <dbReference type="ARBA" id="ARBA00004984"/>
    </source>
</evidence>
<accession>A0ABN3V7U4</accession>
<dbReference type="NCBIfam" id="TIGR02967">
    <property type="entry name" value="guan_deamin"/>
    <property type="match status" value="1"/>
</dbReference>
<evidence type="ECO:0000256" key="3">
    <source>
        <dbReference type="ARBA" id="ARBA00012781"/>
    </source>
</evidence>
<dbReference type="InterPro" id="IPR011059">
    <property type="entry name" value="Metal-dep_hydrolase_composite"/>
</dbReference>
<evidence type="ECO:0000256" key="4">
    <source>
        <dbReference type="ARBA" id="ARBA00022723"/>
    </source>
</evidence>
<dbReference type="Proteomes" id="UP001500979">
    <property type="component" value="Unassembled WGS sequence"/>
</dbReference>
<evidence type="ECO:0000256" key="2">
    <source>
        <dbReference type="ARBA" id="ARBA00006745"/>
    </source>
</evidence>
<dbReference type="InterPro" id="IPR006680">
    <property type="entry name" value="Amidohydro-rel"/>
</dbReference>
<sequence>MTNQNQEPSSIPAVGRRGFLAGVGALAAVGSAPVAYATPRAAAPGRSIHYGAVLHFLADPGAKPNPDTWQLFDPGALVVGADGHVEWAGPEGEIPPELGDGTPVDHRGQLIVPGFVDTHLHASQVDVIASFGEQLLEWLEKYVFPAEKAFAAGDHAQLVSSLFLDTLLASGTTTAMVHPTVHKTSVDALFEEARKRSMRILSGKVLMDREPYAPPDLKDPSVEQAEADTRELIGRWHNKDRLTYSITPRFAPTSTEALLQMVGRVYQEFPDLWLQTHAAENKEEVETVRELFGGRSYIDVYDRYGMLGGRSLYAHSIYIDDQDRTRLAQTGSTIAFCPTSNLFLGSGLFDLDAARGAGVRVGLGTDVGGGTSYSLLVTLNEAYKVLALQQQKLSALRGFYLATLGGAEALHFEDRIGNFQPRKEADFVVLDWAATPVLKRRTEVAKDFQERLFALMTLGDERAIRATYVLGQLRYDRGQGIASP</sequence>
<dbReference type="NCBIfam" id="NF006679">
    <property type="entry name" value="PRK09228.1"/>
    <property type="match status" value="1"/>
</dbReference>
<evidence type="ECO:0000256" key="7">
    <source>
        <dbReference type="NCBIfam" id="TIGR02967"/>
    </source>
</evidence>
<keyword evidence="11" id="KW-1185">Reference proteome</keyword>
<dbReference type="Gene3D" id="2.30.40.10">
    <property type="entry name" value="Urease, subunit C, domain 1"/>
    <property type="match status" value="1"/>
</dbReference>
<evidence type="ECO:0000313" key="11">
    <source>
        <dbReference type="Proteomes" id="UP001500979"/>
    </source>
</evidence>
<name>A0ABN3V7U4_9PSEU</name>
<comment type="caution">
    <text evidence="10">The sequence shown here is derived from an EMBL/GenBank/DDBJ whole genome shotgun (WGS) entry which is preliminary data.</text>
</comment>
<evidence type="ECO:0000256" key="6">
    <source>
        <dbReference type="ARBA" id="ARBA00022833"/>
    </source>
</evidence>
<dbReference type="RefSeq" id="WP_344678044.1">
    <property type="nucleotide sequence ID" value="NZ_BAAAUX010000004.1"/>
</dbReference>
<evidence type="ECO:0000256" key="5">
    <source>
        <dbReference type="ARBA" id="ARBA00022801"/>
    </source>
</evidence>
<dbReference type="SUPFAM" id="SSF51556">
    <property type="entry name" value="Metallo-dependent hydrolases"/>
    <property type="match status" value="1"/>
</dbReference>
<dbReference type="PANTHER" id="PTHR11271:SF6">
    <property type="entry name" value="GUANINE DEAMINASE"/>
    <property type="match status" value="1"/>
</dbReference>
<feature type="domain" description="Amidohydrolase-related" evidence="9">
    <location>
        <begin position="111"/>
        <end position="472"/>
    </location>
</feature>
<keyword evidence="4 8" id="KW-0479">Metal-binding</keyword>
<dbReference type="EC" id="3.5.4.3" evidence="3 7"/>
<dbReference type="PROSITE" id="PS51318">
    <property type="entry name" value="TAT"/>
    <property type="match status" value="1"/>
</dbReference>
<dbReference type="InterPro" id="IPR032466">
    <property type="entry name" value="Metal_Hydrolase"/>
</dbReference>
<dbReference type="SUPFAM" id="SSF51338">
    <property type="entry name" value="Composite domain of metallo-dependent hydrolases"/>
    <property type="match status" value="1"/>
</dbReference>
<comment type="similarity">
    <text evidence="2 8">Belongs to the metallo-dependent hydrolases superfamily. ATZ/TRZ family.</text>
</comment>
<organism evidence="10 11">
    <name type="scientific">Saccharopolyspora taberi</name>
    <dbReference type="NCBI Taxonomy" id="60895"/>
    <lineage>
        <taxon>Bacteria</taxon>
        <taxon>Bacillati</taxon>
        <taxon>Actinomycetota</taxon>
        <taxon>Actinomycetes</taxon>
        <taxon>Pseudonocardiales</taxon>
        <taxon>Pseudonocardiaceae</taxon>
        <taxon>Saccharopolyspora</taxon>
    </lineage>
</organism>
<keyword evidence="5 8" id="KW-0378">Hydrolase</keyword>
<evidence type="ECO:0000313" key="10">
    <source>
        <dbReference type="EMBL" id="GAA2777716.1"/>
    </source>
</evidence>
<dbReference type="PANTHER" id="PTHR11271">
    <property type="entry name" value="GUANINE DEAMINASE"/>
    <property type="match status" value="1"/>
</dbReference>
<dbReference type="InterPro" id="IPR014311">
    <property type="entry name" value="Guanine_deaminase"/>
</dbReference>
<evidence type="ECO:0000259" key="9">
    <source>
        <dbReference type="Pfam" id="PF01979"/>
    </source>
</evidence>
<comment type="function">
    <text evidence="8">Catalyzes the hydrolytic deamination of guanine, producing xanthine and ammonia.</text>
</comment>
<evidence type="ECO:0000256" key="8">
    <source>
        <dbReference type="RuleBase" id="RU366009"/>
    </source>
</evidence>
<protein>
    <recommendedName>
        <fullName evidence="3 7">Guanine deaminase</fullName>
        <shortName evidence="8">Guanase</shortName>
        <ecNumber evidence="3 7">3.5.4.3</ecNumber>
    </recommendedName>
    <alternativeName>
        <fullName evidence="8">Guanine aminohydrolase</fullName>
    </alternativeName>
</protein>
<comment type="catalytic activity">
    <reaction evidence="8">
        <text>guanine + H2O + H(+) = xanthine + NH4(+)</text>
        <dbReference type="Rhea" id="RHEA:14665"/>
        <dbReference type="ChEBI" id="CHEBI:15377"/>
        <dbReference type="ChEBI" id="CHEBI:15378"/>
        <dbReference type="ChEBI" id="CHEBI:16235"/>
        <dbReference type="ChEBI" id="CHEBI:17712"/>
        <dbReference type="ChEBI" id="CHEBI:28938"/>
        <dbReference type="EC" id="3.5.4.3"/>
    </reaction>
</comment>
<reference evidence="10 11" key="1">
    <citation type="journal article" date="2019" name="Int. J. Syst. Evol. Microbiol.">
        <title>The Global Catalogue of Microorganisms (GCM) 10K type strain sequencing project: providing services to taxonomists for standard genome sequencing and annotation.</title>
        <authorList>
            <consortium name="The Broad Institute Genomics Platform"/>
            <consortium name="The Broad Institute Genome Sequencing Center for Infectious Disease"/>
            <person name="Wu L."/>
            <person name="Ma J."/>
        </authorList>
    </citation>
    <scope>NUCLEOTIDE SEQUENCE [LARGE SCALE GENOMIC DNA]</scope>
    <source>
        <strain evidence="10 11">JCM 9383</strain>
    </source>
</reference>
<proteinExistence type="inferred from homology"/>
<dbReference type="InterPro" id="IPR006311">
    <property type="entry name" value="TAT_signal"/>
</dbReference>
<gene>
    <name evidence="10" type="primary">guaD</name>
    <name evidence="10" type="ORF">GCM10010470_08500</name>
</gene>
<comment type="cofactor">
    <cofactor evidence="8">
        <name>Zn(2+)</name>
        <dbReference type="ChEBI" id="CHEBI:29105"/>
    </cofactor>
    <text evidence="8">Binds 1 zinc ion per subunit.</text>
</comment>
<dbReference type="InterPro" id="IPR051607">
    <property type="entry name" value="Metallo-dep_hydrolases"/>
</dbReference>